<dbReference type="Pfam" id="PF13560">
    <property type="entry name" value="HTH_31"/>
    <property type="match status" value="1"/>
</dbReference>
<name>A0ABW0AIR2_9ACTN</name>
<keyword evidence="4" id="KW-1185">Reference proteome</keyword>
<dbReference type="Proteomes" id="UP001596160">
    <property type="component" value="Unassembled WGS sequence"/>
</dbReference>
<feature type="region of interest" description="Disordered" evidence="1">
    <location>
        <begin position="1"/>
        <end position="21"/>
    </location>
</feature>
<accession>A0ABW0AIR2</accession>
<organism evidence="3 4">
    <name type="scientific">Streptomyces amakusaensis</name>
    <dbReference type="NCBI Taxonomy" id="67271"/>
    <lineage>
        <taxon>Bacteria</taxon>
        <taxon>Bacillati</taxon>
        <taxon>Actinomycetota</taxon>
        <taxon>Actinomycetes</taxon>
        <taxon>Kitasatosporales</taxon>
        <taxon>Streptomycetaceae</taxon>
        <taxon>Streptomyces</taxon>
    </lineage>
</organism>
<protein>
    <submittedName>
        <fullName evidence="3">Helix-turn-helix transcriptional regulator</fullName>
    </submittedName>
</protein>
<evidence type="ECO:0000259" key="2">
    <source>
        <dbReference type="SMART" id="SM00530"/>
    </source>
</evidence>
<evidence type="ECO:0000313" key="4">
    <source>
        <dbReference type="Proteomes" id="UP001596160"/>
    </source>
</evidence>
<dbReference type="Pfam" id="PF17765">
    <property type="entry name" value="MLTR_LBD"/>
    <property type="match status" value="1"/>
</dbReference>
<dbReference type="InterPro" id="IPR010982">
    <property type="entry name" value="Lambda_DNA-bd_dom_sf"/>
</dbReference>
<dbReference type="EMBL" id="JBHSKP010000005">
    <property type="protein sequence ID" value="MFC5152090.1"/>
    <property type="molecule type" value="Genomic_DNA"/>
</dbReference>
<evidence type="ECO:0000313" key="3">
    <source>
        <dbReference type="EMBL" id="MFC5152090.1"/>
    </source>
</evidence>
<dbReference type="Gene3D" id="3.30.450.180">
    <property type="match status" value="1"/>
</dbReference>
<dbReference type="RefSeq" id="WP_344477784.1">
    <property type="nucleotide sequence ID" value="NZ_BAAASB010000008.1"/>
</dbReference>
<sequence length="288" mass="32834">MTTTRNPAVKPLRNQPPHPRREELRSFLRSRRARLQPEDVGLPGRGLRRTPGLRREEVAILAGIGTSWYTWLEQGRVIKVSDSVVDSISRVLRLDPAERGYFYRLAGLNPPIAPDNGDTVSPPELKRLLDAWSAYPAYVLDRWWNYAYTNSAAQAVFGVPPSGKNCLELFFTDPKYRSFLANWRALAPQVVADFRATAALYPDDGRFTALQLRLYQQSPEFARLWDRHDIRSETGGTKAVVHPVLGEVTFDHLVMHPADRQDLRIAVHLPRDADTHLKLERLLRGNRP</sequence>
<reference evidence="4" key="1">
    <citation type="journal article" date="2019" name="Int. J. Syst. Evol. Microbiol.">
        <title>The Global Catalogue of Microorganisms (GCM) 10K type strain sequencing project: providing services to taxonomists for standard genome sequencing and annotation.</title>
        <authorList>
            <consortium name="The Broad Institute Genomics Platform"/>
            <consortium name="The Broad Institute Genome Sequencing Center for Infectious Disease"/>
            <person name="Wu L."/>
            <person name="Ma J."/>
        </authorList>
    </citation>
    <scope>NUCLEOTIDE SEQUENCE [LARGE SCALE GENOMIC DNA]</scope>
    <source>
        <strain evidence="4">PCU 266</strain>
    </source>
</reference>
<feature type="domain" description="HTH cro/C1-type" evidence="2">
    <location>
        <begin position="27"/>
        <end position="99"/>
    </location>
</feature>
<comment type="caution">
    <text evidence="3">The sequence shown here is derived from an EMBL/GenBank/DDBJ whole genome shotgun (WGS) entry which is preliminary data.</text>
</comment>
<dbReference type="InterPro" id="IPR041413">
    <property type="entry name" value="MLTR_LBD"/>
</dbReference>
<proteinExistence type="predicted"/>
<dbReference type="PANTHER" id="PTHR35010:SF3">
    <property type="entry name" value="BLL4873 PROTEIN"/>
    <property type="match status" value="1"/>
</dbReference>
<dbReference type="InterPro" id="IPR001387">
    <property type="entry name" value="Cro/C1-type_HTH"/>
</dbReference>
<dbReference type="SMART" id="SM00530">
    <property type="entry name" value="HTH_XRE"/>
    <property type="match status" value="1"/>
</dbReference>
<dbReference type="PANTHER" id="PTHR35010">
    <property type="entry name" value="BLL4672 PROTEIN-RELATED"/>
    <property type="match status" value="1"/>
</dbReference>
<dbReference type="SUPFAM" id="SSF47413">
    <property type="entry name" value="lambda repressor-like DNA-binding domains"/>
    <property type="match status" value="1"/>
</dbReference>
<gene>
    <name evidence="3" type="ORF">ACFPRH_10125</name>
</gene>
<evidence type="ECO:0000256" key="1">
    <source>
        <dbReference type="SAM" id="MobiDB-lite"/>
    </source>
</evidence>
<dbReference type="Gene3D" id="1.10.260.40">
    <property type="entry name" value="lambda repressor-like DNA-binding domains"/>
    <property type="match status" value="1"/>
</dbReference>
<dbReference type="CDD" id="cd00093">
    <property type="entry name" value="HTH_XRE"/>
    <property type="match status" value="1"/>
</dbReference>